<feature type="compositionally biased region" description="Acidic residues" evidence="1">
    <location>
        <begin position="287"/>
        <end position="299"/>
    </location>
</feature>
<feature type="compositionally biased region" description="Polar residues" evidence="1">
    <location>
        <begin position="270"/>
        <end position="284"/>
    </location>
</feature>
<evidence type="ECO:0000313" key="2">
    <source>
        <dbReference type="EMBL" id="OXA55372.1"/>
    </source>
</evidence>
<feature type="region of interest" description="Disordered" evidence="1">
    <location>
        <begin position="1"/>
        <end position="44"/>
    </location>
</feature>
<dbReference type="Proteomes" id="UP000198287">
    <property type="component" value="Unassembled WGS sequence"/>
</dbReference>
<comment type="caution">
    <text evidence="2">The sequence shown here is derived from an EMBL/GenBank/DDBJ whole genome shotgun (WGS) entry which is preliminary data.</text>
</comment>
<dbReference type="OMA" id="HEWMREL"/>
<keyword evidence="3" id="KW-1185">Reference proteome</keyword>
<dbReference type="OrthoDB" id="6150133at2759"/>
<dbReference type="AlphaFoldDB" id="A0A226ECQ9"/>
<accession>A0A226ECQ9</accession>
<organism evidence="2 3">
    <name type="scientific">Folsomia candida</name>
    <name type="common">Springtail</name>
    <dbReference type="NCBI Taxonomy" id="158441"/>
    <lineage>
        <taxon>Eukaryota</taxon>
        <taxon>Metazoa</taxon>
        <taxon>Ecdysozoa</taxon>
        <taxon>Arthropoda</taxon>
        <taxon>Hexapoda</taxon>
        <taxon>Collembola</taxon>
        <taxon>Entomobryomorpha</taxon>
        <taxon>Isotomoidea</taxon>
        <taxon>Isotomidae</taxon>
        <taxon>Proisotominae</taxon>
        <taxon>Folsomia</taxon>
    </lineage>
</organism>
<evidence type="ECO:0000256" key="1">
    <source>
        <dbReference type="SAM" id="MobiDB-lite"/>
    </source>
</evidence>
<protein>
    <submittedName>
        <fullName evidence="2">Uncharacterized protein</fullName>
    </submittedName>
</protein>
<proteinExistence type="predicted"/>
<gene>
    <name evidence="2" type="ORF">Fcan01_09294</name>
</gene>
<sequence>MATSLEKVIEQGKAMEANEARKSGEPSEARKSFGAGTSAEEKQKFEKAELKADKLRVKLTPIEEYEKKLVFHLSDAPGRVVTRLERLMGSDKVSLLDHEWMRELEEQLEGEDKKEWLRRNKNRMKVEHMRFRKLAIDGLMPIPPTMEMQDIYNHPIYRVNKIMKRLNKFDYSAMLNPKTVMPPLTLIDPFKDDESGQSFKSFPGHINLEETASLMSVARSKSFARIKKPAKPVSKLTTTPVVSTQTSVLSFASTAGEDGETDQDLDRPSQHSTVPDKASSTLLVQNEGDEEEEEGEGDEVEKIMREVSAVETAYTESLSNLQKKYSIDEGSNLAIWQPFQSQLLDVFDTMNIDTENAVVELYKMAEEVVGVYNREVVQAEETIITLNKVVNAVVNNMGVPTPIKSASSVSSMHDTVPRNSSRISTTGSV</sequence>
<evidence type="ECO:0000313" key="3">
    <source>
        <dbReference type="Proteomes" id="UP000198287"/>
    </source>
</evidence>
<feature type="region of interest" description="Disordered" evidence="1">
    <location>
        <begin position="404"/>
        <end position="429"/>
    </location>
</feature>
<feature type="region of interest" description="Disordered" evidence="1">
    <location>
        <begin position="253"/>
        <end position="299"/>
    </location>
</feature>
<reference evidence="2 3" key="1">
    <citation type="submission" date="2015-12" db="EMBL/GenBank/DDBJ databases">
        <title>The genome of Folsomia candida.</title>
        <authorList>
            <person name="Faddeeva A."/>
            <person name="Derks M.F."/>
            <person name="Anvar Y."/>
            <person name="Smit S."/>
            <person name="Van Straalen N."/>
            <person name="Roelofs D."/>
        </authorList>
    </citation>
    <scope>NUCLEOTIDE SEQUENCE [LARGE SCALE GENOMIC DNA]</scope>
    <source>
        <strain evidence="2 3">VU population</strain>
        <tissue evidence="2">Whole body</tissue>
    </source>
</reference>
<name>A0A226ECQ9_FOLCA</name>
<feature type="compositionally biased region" description="Basic and acidic residues" evidence="1">
    <location>
        <begin position="16"/>
        <end position="31"/>
    </location>
</feature>
<dbReference type="EMBL" id="LNIX01000004">
    <property type="protein sequence ID" value="OXA55372.1"/>
    <property type="molecule type" value="Genomic_DNA"/>
</dbReference>